<feature type="signal peptide" evidence="1">
    <location>
        <begin position="1"/>
        <end position="18"/>
    </location>
</feature>
<dbReference type="InterPro" id="IPR006179">
    <property type="entry name" value="5_nucleotidase/apyrase"/>
</dbReference>
<dbReference type="InterPro" id="IPR053828">
    <property type="entry name" value="Nucleosidase_C"/>
</dbReference>
<evidence type="ECO:0000313" key="3">
    <source>
        <dbReference type="EMBL" id="CDO51396.1"/>
    </source>
</evidence>
<dbReference type="OrthoDB" id="7722975at2759"/>
<keyword evidence="1" id="KW-0732">Signal</keyword>
<proteinExistence type="predicted"/>
<dbReference type="CDD" id="cd07407">
    <property type="entry name" value="MPP_YHR202W_N"/>
    <property type="match status" value="1"/>
</dbReference>
<accession>A0A0J9YHJ9</accession>
<dbReference type="InterPro" id="IPR041823">
    <property type="entry name" value="YHR202W_N"/>
</dbReference>
<dbReference type="InterPro" id="IPR014485">
    <property type="entry name" value="Pesterase_C1039"/>
</dbReference>
<dbReference type="PANTHER" id="PTHR11575">
    <property type="entry name" value="5'-NUCLEOTIDASE-RELATED"/>
    <property type="match status" value="1"/>
</dbReference>
<feature type="chain" id="PRO_5005326110" description="Putative 5'-nucleotidase C-terminal domain-containing protein" evidence="1">
    <location>
        <begin position="19"/>
        <end position="644"/>
    </location>
</feature>
<dbReference type="PANTHER" id="PTHR11575:SF22">
    <property type="entry name" value="ADL392WP"/>
    <property type="match status" value="1"/>
</dbReference>
<evidence type="ECO:0000313" key="4">
    <source>
        <dbReference type="Proteomes" id="UP000242525"/>
    </source>
</evidence>
<dbReference type="InterPro" id="IPR036907">
    <property type="entry name" value="5'-Nucleotdase_C_sf"/>
</dbReference>
<dbReference type="FunFam" id="3.60.21.10:FF:000043">
    <property type="entry name" value="Ser/Thr protein phosphatase family"/>
    <property type="match status" value="1"/>
</dbReference>
<gene>
    <name evidence="3" type="ORF">BN980_GECA01s05543g</name>
</gene>
<comment type="caution">
    <text evidence="3">The sequence shown here is derived from an EMBL/GenBank/DDBJ whole genome shotgun (WGS) entry which is preliminary data.</text>
</comment>
<protein>
    <recommendedName>
        <fullName evidence="2">Putative 5'-nucleotidase C-terminal domain-containing protein</fullName>
    </recommendedName>
</protein>
<dbReference type="Gene3D" id="3.90.780.10">
    <property type="entry name" value="5'-Nucleotidase, C-terminal domain"/>
    <property type="match status" value="2"/>
</dbReference>
<dbReference type="STRING" id="1173061.A0A0J9YHJ9"/>
<name>A0A0J9YHJ9_GEOCN</name>
<dbReference type="GO" id="GO:0005829">
    <property type="term" value="C:cytosol"/>
    <property type="evidence" value="ECO:0007669"/>
    <property type="project" value="TreeGrafter"/>
</dbReference>
<keyword evidence="4" id="KW-1185">Reference proteome</keyword>
<dbReference type="Pfam" id="PF21953">
    <property type="entry name" value="NadN_nucleosid_C"/>
    <property type="match status" value="1"/>
</dbReference>
<dbReference type="PIRSF" id="PIRSF017316">
    <property type="entry name" value="Pesterase_C1039"/>
    <property type="match status" value="1"/>
</dbReference>
<dbReference type="GO" id="GO:0009166">
    <property type="term" value="P:nucleotide catabolic process"/>
    <property type="evidence" value="ECO:0007669"/>
    <property type="project" value="InterPro"/>
</dbReference>
<dbReference type="Gene3D" id="3.60.21.10">
    <property type="match status" value="1"/>
</dbReference>
<dbReference type="GO" id="GO:0016787">
    <property type="term" value="F:hydrolase activity"/>
    <property type="evidence" value="ECO:0007669"/>
    <property type="project" value="InterPro"/>
</dbReference>
<dbReference type="AlphaFoldDB" id="A0A0J9YHJ9"/>
<dbReference type="EMBL" id="CCBN010000001">
    <property type="protein sequence ID" value="CDO51396.1"/>
    <property type="molecule type" value="Genomic_DNA"/>
</dbReference>
<feature type="domain" description="Putative 5'-nucleotidase C-terminal" evidence="2">
    <location>
        <begin position="371"/>
        <end position="583"/>
    </location>
</feature>
<sequence>MLFKTISLTAVYATVAVAVIGTTQQPSSRTPSVPYPIRNLTWGQLNFIHTTDTHGWLPGHLLEPSFGADWGDLISFTQHARRLADEAGVDILVVDSGDRHDGNGLSDATSPKGELTERLFTKLDYDVVSIGNHELYQWQSTVQEYEIIAPAFGERYVVSNVDLLWKDKWTPIGNKYRRFETKNQKLKVVAFGFLFDFKGNNPRTKVTRCADAVKEDWFLEALSYEDTEVFVIASHIPVRVFPEMKIIINAIRRAHPLAIIQFMGGHSHVRDFAVVDDRSTALESGRFLETIGWLSIDKVNSKSLLPIPKFSRSYIDFNVRSLSIHTNTSLEKDEQDTIPFHTPEGQAVSKEIAKMRSDLELDTPYGCVPRNFLTSRAEYPGPDNLFSLLVEKILPNLIGTWVPVERSLNHPRYIIINTGSIRFDLFKGPYTLDTSYIISPFPNNWKYFPDVPLKFARKLLPELNKLPYIFASAEDGTNDQADLQSVYEANILRAPEQRYLSYNSLQASSPQQPAVGDKLQHDQRLKPGYVTYDDYGDDGDDTLHDPWPFVILPNAVQSEQNIPESADDDTKIDVVIYDFLLPFALSAFTKIGYPVNEWHSYGGLNTVQLLTNYVNETWPAKEVCKWDNGEFNVGAEHFLKTQGR</sequence>
<evidence type="ECO:0000259" key="2">
    <source>
        <dbReference type="Pfam" id="PF21953"/>
    </source>
</evidence>
<dbReference type="SUPFAM" id="SSF56300">
    <property type="entry name" value="Metallo-dependent phosphatases"/>
    <property type="match status" value="1"/>
</dbReference>
<reference evidence="3" key="1">
    <citation type="submission" date="2014-03" db="EMBL/GenBank/DDBJ databases">
        <authorList>
            <person name="Casaregola S."/>
        </authorList>
    </citation>
    <scope>NUCLEOTIDE SEQUENCE [LARGE SCALE GENOMIC DNA]</scope>
    <source>
        <strain evidence="3">CLIB 918</strain>
    </source>
</reference>
<dbReference type="GO" id="GO:0005576">
    <property type="term" value="C:extracellular region"/>
    <property type="evidence" value="ECO:0007669"/>
    <property type="project" value="UniProtKB-ARBA"/>
</dbReference>
<dbReference type="Proteomes" id="UP000242525">
    <property type="component" value="Unassembled WGS sequence"/>
</dbReference>
<evidence type="ECO:0000256" key="1">
    <source>
        <dbReference type="SAM" id="SignalP"/>
    </source>
</evidence>
<dbReference type="SUPFAM" id="SSF55816">
    <property type="entry name" value="5'-nucleotidase (syn. UDP-sugar hydrolase), C-terminal domain"/>
    <property type="match status" value="1"/>
</dbReference>
<organism evidence="3 4">
    <name type="scientific">Geotrichum candidum</name>
    <name type="common">Oospora lactis</name>
    <name type="synonym">Dipodascus geotrichum</name>
    <dbReference type="NCBI Taxonomy" id="1173061"/>
    <lineage>
        <taxon>Eukaryota</taxon>
        <taxon>Fungi</taxon>
        <taxon>Dikarya</taxon>
        <taxon>Ascomycota</taxon>
        <taxon>Saccharomycotina</taxon>
        <taxon>Dipodascomycetes</taxon>
        <taxon>Dipodascales</taxon>
        <taxon>Dipodascaceae</taxon>
        <taxon>Geotrichum</taxon>
    </lineage>
</organism>
<dbReference type="InterPro" id="IPR029052">
    <property type="entry name" value="Metallo-depent_PP-like"/>
</dbReference>